<proteinExistence type="predicted"/>
<gene>
    <name evidence="2" type="ORF">HF200_30895</name>
</gene>
<evidence type="ECO:0000313" key="2">
    <source>
        <dbReference type="EMBL" id="NKQ28650.1"/>
    </source>
</evidence>
<protein>
    <submittedName>
        <fullName evidence="2">Uncharacterized protein</fullName>
    </submittedName>
</protein>
<sequence>MYKRRPRGGGPPRRQRAAPARIDQVRAELDELSDFLRKQEGRPGGDHEGGR</sequence>
<comment type="caution">
    <text evidence="2">The sequence shown here is derived from an EMBL/GenBank/DDBJ whole genome shotgun (WGS) entry which is preliminary data.</text>
</comment>
<organism evidence="2 3">
    <name type="scientific">Streptomyces galbus</name>
    <dbReference type="NCBI Taxonomy" id="33898"/>
    <lineage>
        <taxon>Bacteria</taxon>
        <taxon>Bacillati</taxon>
        <taxon>Actinomycetota</taxon>
        <taxon>Actinomycetes</taxon>
        <taxon>Kitasatosporales</taxon>
        <taxon>Streptomycetaceae</taxon>
        <taxon>Streptomyces</taxon>
    </lineage>
</organism>
<evidence type="ECO:0000256" key="1">
    <source>
        <dbReference type="SAM" id="MobiDB-lite"/>
    </source>
</evidence>
<accession>A0ABX1ITE0</accession>
<feature type="region of interest" description="Disordered" evidence="1">
    <location>
        <begin position="1"/>
        <end position="23"/>
    </location>
</feature>
<dbReference type="EMBL" id="JAAXMD010000474">
    <property type="protein sequence ID" value="NKQ28650.1"/>
    <property type="molecule type" value="Genomic_DNA"/>
</dbReference>
<keyword evidence="3" id="KW-1185">Reference proteome</keyword>
<name>A0ABX1ITE0_STRGB</name>
<evidence type="ECO:0000313" key="3">
    <source>
        <dbReference type="Proteomes" id="UP000744032"/>
    </source>
</evidence>
<dbReference type="Proteomes" id="UP000744032">
    <property type="component" value="Unassembled WGS sequence"/>
</dbReference>
<reference evidence="2 3" key="1">
    <citation type="submission" date="2020-04" db="EMBL/GenBank/DDBJ databases">
        <title>Genome sequence of Streptomyces galbus strain I339.</title>
        <authorList>
            <person name="Silva E.A.N."/>
            <person name="Merces M."/>
            <person name="Castelo Branco A.P.O.T."/>
            <person name="Vasconcelos P.C."/>
            <person name="Costa N.P."/>
            <person name="Marinho G.C.S."/>
            <person name="Oliveira C.J.B."/>
            <person name="Araujo D."/>
            <person name="Rodrigues Junior V.S."/>
            <person name="Almeida R."/>
            <person name="Silva Filho U.R."/>
            <person name="Andrade A.S.A."/>
            <person name="Cibulski S.P."/>
        </authorList>
    </citation>
    <scope>NUCLEOTIDE SEQUENCE [LARGE SCALE GENOMIC DNA]</scope>
    <source>
        <strain evidence="2 3">I339</strain>
    </source>
</reference>